<dbReference type="InterPro" id="IPR000477">
    <property type="entry name" value="RT_dom"/>
</dbReference>
<dbReference type="PANTHER" id="PTHR33050:SF7">
    <property type="entry name" value="RIBONUCLEASE H"/>
    <property type="match status" value="1"/>
</dbReference>
<dbReference type="EMBL" id="JAHDYR010000005">
    <property type="protein sequence ID" value="KAG9396509.1"/>
    <property type="molecule type" value="Genomic_DNA"/>
</dbReference>
<name>A0A8J6BA82_9EUKA</name>
<accession>A0A8J6BA82</accession>
<dbReference type="Pfam" id="PF00078">
    <property type="entry name" value="RVT_1"/>
    <property type="match status" value="1"/>
</dbReference>
<organism evidence="3 4">
    <name type="scientific">Carpediemonas membranifera</name>
    <dbReference type="NCBI Taxonomy" id="201153"/>
    <lineage>
        <taxon>Eukaryota</taxon>
        <taxon>Metamonada</taxon>
        <taxon>Carpediemonas-like organisms</taxon>
        <taxon>Carpediemonas</taxon>
    </lineage>
</organism>
<feature type="region of interest" description="Disordered" evidence="1">
    <location>
        <begin position="1"/>
        <end position="30"/>
    </location>
</feature>
<protein>
    <submittedName>
        <fullName evidence="3">RNAdirected DNA polymerase subfamily protein</fullName>
    </submittedName>
</protein>
<dbReference type="OrthoDB" id="6771932at2759"/>
<evidence type="ECO:0000313" key="4">
    <source>
        <dbReference type="Proteomes" id="UP000717585"/>
    </source>
</evidence>
<dbReference type="PANTHER" id="PTHR33050">
    <property type="entry name" value="REVERSE TRANSCRIPTASE DOMAIN-CONTAINING PROTEIN"/>
    <property type="match status" value="1"/>
</dbReference>
<dbReference type="Gene3D" id="3.30.70.270">
    <property type="match status" value="1"/>
</dbReference>
<reference evidence="3" key="1">
    <citation type="submission" date="2021-05" db="EMBL/GenBank/DDBJ databases">
        <title>A free-living protist that lacks canonical eukaryotic 1 DNA replication and segregation systems.</title>
        <authorList>
            <person name="Salas-Leiva D.E."/>
            <person name="Tromer E.C."/>
            <person name="Curtis B.A."/>
            <person name="Jerlstrom-Hultqvist J."/>
            <person name="Kolisko M."/>
            <person name="Yi Z."/>
            <person name="Salas-Leiva J.S."/>
            <person name="Gallot-Lavallee L."/>
            <person name="Kops G.J.P.L."/>
            <person name="Archibald J.M."/>
            <person name="Simpson A.G.B."/>
            <person name="Roger A.J."/>
        </authorList>
    </citation>
    <scope>NUCLEOTIDE SEQUENCE</scope>
    <source>
        <strain evidence="3">BICM</strain>
    </source>
</reference>
<comment type="caution">
    <text evidence="3">The sequence shown here is derived from an EMBL/GenBank/DDBJ whole genome shotgun (WGS) entry which is preliminary data.</text>
</comment>
<keyword evidence="4" id="KW-1185">Reference proteome</keyword>
<dbReference type="InterPro" id="IPR043502">
    <property type="entry name" value="DNA/RNA_pol_sf"/>
</dbReference>
<gene>
    <name evidence="3" type="ORF">J8273_1503</name>
</gene>
<evidence type="ECO:0000259" key="2">
    <source>
        <dbReference type="Pfam" id="PF00078"/>
    </source>
</evidence>
<feature type="domain" description="Reverse transcriptase" evidence="2">
    <location>
        <begin position="250"/>
        <end position="356"/>
    </location>
</feature>
<dbReference type="SUPFAM" id="SSF56672">
    <property type="entry name" value="DNA/RNA polymerases"/>
    <property type="match status" value="1"/>
</dbReference>
<evidence type="ECO:0000256" key="1">
    <source>
        <dbReference type="SAM" id="MobiDB-lite"/>
    </source>
</evidence>
<dbReference type="InterPro" id="IPR052055">
    <property type="entry name" value="Hepadnavirus_pol/RT"/>
</dbReference>
<dbReference type="Gene3D" id="3.10.10.10">
    <property type="entry name" value="HIV Type 1 Reverse Transcriptase, subunit A, domain 1"/>
    <property type="match status" value="1"/>
</dbReference>
<dbReference type="Proteomes" id="UP000717585">
    <property type="component" value="Unassembled WGS sequence"/>
</dbReference>
<sequence>MADETSDAGRPTQPGTTPDDQQQDENPQQQDENTLAATLLKRIEELFQELAIVEMADAPSNNTPAHRGLFLDMPTSKGLSNEAKFLYQLIDDLPRLDIDDIEQQLFTRIQYLLIKDNYEDGTAERFTASVRAEPHPSRDRIIELAARAKSKGDQEAINRIKARASGSAAHNFKHITTQRFGASSQVVAWLRKGVPIDITQPPPPARPQPTLHSAVSRKLNGMIDQGVIEQTSLSDLAHAAPLFAVPEGERDHRIIHDLRILNQITADRRSFRLYGIKRAVCLLEQDDFMMKVDLEAGHHQLGIRPSDRKLLGVVLPDGSAYQYRILGFGWRAAPFIFQSVTNQVARILALRYKIKVLKALAWSVRKRLVDVDRALKDQFGVGEKCGLERLGEEVSAVYRSGGTVLTLDLSNAYGCLSRAFTMKVVAAYMPALIPYLSTMYRRGLLLSTSGITMRSAEGIHQGDPLATVSWGRNNLTELAAQKFNEVGLRLNRAKCVLAHKDVVDGNTTGGVPRRRDTKLVGVPIGSATHIMRELGSVNRKDMELLDAAASMVSDIGAEAVAPALLVTKLCALTKWEHFFRNVSPGVGDMF</sequence>
<dbReference type="InterPro" id="IPR043128">
    <property type="entry name" value="Rev_trsase/Diguanyl_cyclase"/>
</dbReference>
<feature type="compositionally biased region" description="Low complexity" evidence="1">
    <location>
        <begin position="11"/>
        <end position="30"/>
    </location>
</feature>
<proteinExistence type="predicted"/>
<dbReference type="AlphaFoldDB" id="A0A8J6BA82"/>
<evidence type="ECO:0000313" key="3">
    <source>
        <dbReference type="EMBL" id="KAG9396509.1"/>
    </source>
</evidence>